<dbReference type="InterPro" id="IPR011608">
    <property type="entry name" value="PRD"/>
</dbReference>
<dbReference type="PANTHER" id="PTHR30185:SF15">
    <property type="entry name" value="CRYPTIC BETA-GLUCOSIDE BGL OPERON ANTITERMINATOR"/>
    <property type="match status" value="1"/>
</dbReference>
<feature type="domain" description="PRD" evidence="2">
    <location>
        <begin position="85"/>
        <end position="190"/>
    </location>
</feature>
<dbReference type="SUPFAM" id="SSF50151">
    <property type="entry name" value="SacY-like RNA-binding domain"/>
    <property type="match status" value="1"/>
</dbReference>
<comment type="caution">
    <text evidence="3">The sequence shown here is derived from an EMBL/GenBank/DDBJ whole genome shotgun (WGS) entry which is preliminary data.</text>
</comment>
<dbReference type="Pfam" id="PF00874">
    <property type="entry name" value="PRD"/>
    <property type="match status" value="2"/>
</dbReference>
<dbReference type="Proteomes" id="UP000247078">
    <property type="component" value="Unassembled WGS sequence"/>
</dbReference>
<dbReference type="PANTHER" id="PTHR30185">
    <property type="entry name" value="CRYPTIC BETA-GLUCOSIDE BGL OPERON ANTITERMINATOR"/>
    <property type="match status" value="1"/>
</dbReference>
<dbReference type="SMART" id="SM01061">
    <property type="entry name" value="CAT_RBD"/>
    <property type="match status" value="1"/>
</dbReference>
<accession>A0A855XYX8</accession>
<dbReference type="EMBL" id="QLLI01000018">
    <property type="protein sequence ID" value="RAI86827.1"/>
    <property type="molecule type" value="Genomic_DNA"/>
</dbReference>
<gene>
    <name evidence="4" type="ORF">DET54_11818</name>
    <name evidence="3" type="ORF">DET56_11719</name>
</gene>
<dbReference type="GO" id="GO:0006355">
    <property type="term" value="P:regulation of DNA-templated transcription"/>
    <property type="evidence" value="ECO:0007669"/>
    <property type="project" value="InterPro"/>
</dbReference>
<dbReference type="InterPro" id="IPR036634">
    <property type="entry name" value="PRD_sf"/>
</dbReference>
<organism evidence="3 5">
    <name type="scientific">Paenibacillus pabuli</name>
    <dbReference type="NCBI Taxonomy" id="1472"/>
    <lineage>
        <taxon>Bacteria</taxon>
        <taxon>Bacillati</taxon>
        <taxon>Bacillota</taxon>
        <taxon>Bacilli</taxon>
        <taxon>Bacillales</taxon>
        <taxon>Paenibacillaceae</taxon>
        <taxon>Paenibacillus</taxon>
    </lineage>
</organism>
<keyword evidence="6" id="KW-1185">Reference proteome</keyword>
<sequence length="297" mass="33939">MTEFDYLTVIAFGLFLFCRGVRTMKVIKKVNNNVAIAINEHNEEVFVVGKGVGFLKTPYELTETDLVEKIFVAPKNIRMYDLLNSIPIEDIYLAEEVIKLGSQILNKTFNPNLLLTLSDHISFALTRTREGISIKNPLEWEVRTLYPDETRVGEAALKLIHEQTGITLPAAETTLMALHFVNAQVGSGEMTDTTKVTTVTGEILSVIKYALKIDFQEDSIHFMRFATHIRYFIMRQMSGKSLKDENESLFLMVKEKFPKELACVEKIADFLKNNYGWTCSDDEKLYLILHIQRLISN</sequence>
<evidence type="ECO:0000313" key="5">
    <source>
        <dbReference type="Proteomes" id="UP000247078"/>
    </source>
</evidence>
<dbReference type="InterPro" id="IPR050661">
    <property type="entry name" value="BglG_antiterminators"/>
</dbReference>
<dbReference type="SUPFAM" id="SSF63520">
    <property type="entry name" value="PTS-regulatory domain, PRD"/>
    <property type="match status" value="2"/>
</dbReference>
<evidence type="ECO:0000259" key="2">
    <source>
        <dbReference type="PROSITE" id="PS51372"/>
    </source>
</evidence>
<evidence type="ECO:0000313" key="6">
    <source>
        <dbReference type="Proteomes" id="UP000248827"/>
    </source>
</evidence>
<dbReference type="Gene3D" id="1.10.1790.10">
    <property type="entry name" value="PRD domain"/>
    <property type="match status" value="2"/>
</dbReference>
<name>A0A855XYX8_9BACL</name>
<dbReference type="PROSITE" id="PS51372">
    <property type="entry name" value="PRD_2"/>
    <property type="match status" value="2"/>
</dbReference>
<reference evidence="3 5" key="1">
    <citation type="submission" date="2018-05" db="EMBL/GenBank/DDBJ databases">
        <title>Freshwater and sediment microbial communities from various areas in North America, analyzing microbe dynamics in response to fracking.</title>
        <authorList>
            <person name="Lamendella R."/>
        </authorList>
    </citation>
    <scope>NUCLEOTIDE SEQUENCE [LARGE SCALE GENOMIC DNA]</scope>
    <source>
        <strain evidence="3 5">DB-3</strain>
        <strain evidence="4 6">NG-13</strain>
    </source>
</reference>
<dbReference type="AlphaFoldDB" id="A0A855XYX8"/>
<dbReference type="EMBL" id="QGTZ01000017">
    <property type="protein sequence ID" value="PWW33670.1"/>
    <property type="molecule type" value="Genomic_DNA"/>
</dbReference>
<dbReference type="Gene3D" id="2.30.24.10">
    <property type="entry name" value="CAT RNA-binding domain"/>
    <property type="match status" value="1"/>
</dbReference>
<protein>
    <submittedName>
        <fullName evidence="3">BglG family transcriptional antiterminator</fullName>
    </submittedName>
</protein>
<keyword evidence="1" id="KW-0677">Repeat</keyword>
<dbReference type="Proteomes" id="UP000248827">
    <property type="component" value="Unassembled WGS sequence"/>
</dbReference>
<dbReference type="GO" id="GO:0003723">
    <property type="term" value="F:RNA binding"/>
    <property type="evidence" value="ECO:0007669"/>
    <property type="project" value="InterPro"/>
</dbReference>
<feature type="domain" description="PRD" evidence="2">
    <location>
        <begin position="191"/>
        <end position="297"/>
    </location>
</feature>
<evidence type="ECO:0000313" key="3">
    <source>
        <dbReference type="EMBL" id="PWW33670.1"/>
    </source>
</evidence>
<dbReference type="InterPro" id="IPR004341">
    <property type="entry name" value="CAT_RNA-bd_dom"/>
</dbReference>
<proteinExistence type="predicted"/>
<evidence type="ECO:0000313" key="4">
    <source>
        <dbReference type="EMBL" id="RAI86827.1"/>
    </source>
</evidence>
<dbReference type="Pfam" id="PF03123">
    <property type="entry name" value="CAT_RBD"/>
    <property type="match status" value="1"/>
</dbReference>
<evidence type="ECO:0000256" key="1">
    <source>
        <dbReference type="ARBA" id="ARBA00022737"/>
    </source>
</evidence>
<dbReference type="InterPro" id="IPR036650">
    <property type="entry name" value="CAT_RNA-bd_dom_sf"/>
</dbReference>